<evidence type="ECO:0000259" key="2">
    <source>
        <dbReference type="Pfam" id="PF02894"/>
    </source>
</evidence>
<proteinExistence type="predicted"/>
<sequence>MTIKYAIVGAGAMGREHIRNIEIIDEAEVVALSDTNSESLNQSLALLTKDIPAFNNHHDLINANLADAYIVATPNFTHLEILKDITKSNAHLLIEKPLCTTLQDCKEIANLTMNYPGIIWTAMEYRYMPPIQKMIREIHNKTIGRLHMLSIREHRFPFLHKVDDWNRFAFNTGGTLIEKCCHFFDLMRLIVQSEPSKIYASGHQDVNHLNEKYNGKTPDIIDNAFVIVDFINGVRALLDLCMFAENSKHQEELCAVGTKGKIETGVPSHQSGIASSDFRIGYRKNNEVKLEKIEVDKTILEAGHHHGSTFYEHKAFIRAIQNNSLPEVSLNDGLMAVAMGEAAELSIKENRMVLMSEFSF</sequence>
<dbReference type="PANTHER" id="PTHR43593:SF1">
    <property type="entry name" value="INOSITOL 2-DEHYDROGENASE"/>
    <property type="match status" value="1"/>
</dbReference>
<reference evidence="3" key="1">
    <citation type="submission" date="2018-05" db="EMBL/GenBank/DDBJ databases">
        <authorList>
            <person name="Lanie J.A."/>
            <person name="Ng W.-L."/>
            <person name="Kazmierczak K.M."/>
            <person name="Andrzejewski T.M."/>
            <person name="Davidsen T.M."/>
            <person name="Wayne K.J."/>
            <person name="Tettelin H."/>
            <person name="Glass J.I."/>
            <person name="Rusch D."/>
            <person name="Podicherti R."/>
            <person name="Tsui H.-C.T."/>
            <person name="Winkler M.E."/>
        </authorList>
    </citation>
    <scope>NUCLEOTIDE SEQUENCE</scope>
</reference>
<dbReference type="InterPro" id="IPR050424">
    <property type="entry name" value="Gfo-Idh-MocA_inositol_DH"/>
</dbReference>
<dbReference type="InterPro" id="IPR000683">
    <property type="entry name" value="Gfo/Idh/MocA-like_OxRdtase_N"/>
</dbReference>
<feature type="domain" description="Gfo/Idh/MocA-like oxidoreductase N-terminal" evidence="1">
    <location>
        <begin position="3"/>
        <end position="112"/>
    </location>
</feature>
<accession>A0A382FB59</accession>
<organism evidence="3">
    <name type="scientific">marine metagenome</name>
    <dbReference type="NCBI Taxonomy" id="408172"/>
    <lineage>
        <taxon>unclassified sequences</taxon>
        <taxon>metagenomes</taxon>
        <taxon>ecological metagenomes</taxon>
    </lineage>
</organism>
<name>A0A382FB59_9ZZZZ</name>
<dbReference type="Pfam" id="PF01408">
    <property type="entry name" value="GFO_IDH_MocA"/>
    <property type="match status" value="1"/>
</dbReference>
<evidence type="ECO:0000259" key="1">
    <source>
        <dbReference type="Pfam" id="PF01408"/>
    </source>
</evidence>
<dbReference type="SUPFAM" id="SSF51735">
    <property type="entry name" value="NAD(P)-binding Rossmann-fold domains"/>
    <property type="match status" value="1"/>
</dbReference>
<dbReference type="Pfam" id="PF02894">
    <property type="entry name" value="GFO_IDH_MocA_C"/>
    <property type="match status" value="1"/>
</dbReference>
<dbReference type="InterPro" id="IPR004104">
    <property type="entry name" value="Gfo/Idh/MocA-like_OxRdtase_C"/>
</dbReference>
<feature type="domain" description="Gfo/Idh/MocA-like oxidoreductase C-terminal" evidence="2">
    <location>
        <begin position="137"/>
        <end position="353"/>
    </location>
</feature>
<dbReference type="InterPro" id="IPR036291">
    <property type="entry name" value="NAD(P)-bd_dom_sf"/>
</dbReference>
<dbReference type="SUPFAM" id="SSF55347">
    <property type="entry name" value="Glyceraldehyde-3-phosphate dehydrogenase-like, C-terminal domain"/>
    <property type="match status" value="1"/>
</dbReference>
<evidence type="ECO:0008006" key="4">
    <source>
        <dbReference type="Google" id="ProtNLM"/>
    </source>
</evidence>
<evidence type="ECO:0000313" key="3">
    <source>
        <dbReference type="EMBL" id="SVB59915.1"/>
    </source>
</evidence>
<dbReference type="EMBL" id="UINC01048856">
    <property type="protein sequence ID" value="SVB59915.1"/>
    <property type="molecule type" value="Genomic_DNA"/>
</dbReference>
<gene>
    <name evidence="3" type="ORF">METZ01_LOCUS212769</name>
</gene>
<dbReference type="AlphaFoldDB" id="A0A382FB59"/>
<dbReference type="Gene3D" id="3.30.360.10">
    <property type="entry name" value="Dihydrodipicolinate Reductase, domain 2"/>
    <property type="match status" value="1"/>
</dbReference>
<dbReference type="PANTHER" id="PTHR43593">
    <property type="match status" value="1"/>
</dbReference>
<dbReference type="Gene3D" id="3.40.50.720">
    <property type="entry name" value="NAD(P)-binding Rossmann-like Domain"/>
    <property type="match status" value="1"/>
</dbReference>
<dbReference type="GO" id="GO:0000166">
    <property type="term" value="F:nucleotide binding"/>
    <property type="evidence" value="ECO:0007669"/>
    <property type="project" value="InterPro"/>
</dbReference>
<protein>
    <recommendedName>
        <fullName evidence="4">Gfo/Idh/MocA-like oxidoreductase N-terminal domain-containing protein</fullName>
    </recommendedName>
</protein>